<keyword evidence="3" id="KW-1185">Reference proteome</keyword>
<feature type="domain" description="DUF7869" evidence="1">
    <location>
        <begin position="19"/>
        <end position="118"/>
    </location>
</feature>
<proteinExistence type="predicted"/>
<dbReference type="EMBL" id="CALOZG010000040">
    <property type="protein sequence ID" value="CAH4034417.1"/>
    <property type="molecule type" value="Genomic_DNA"/>
</dbReference>
<gene>
    <name evidence="2" type="ORF">PIBRA_LOCUS10600</name>
</gene>
<accession>A0A9P0XDM6</accession>
<dbReference type="Proteomes" id="UP001152562">
    <property type="component" value="Unassembled WGS sequence"/>
</dbReference>
<name>A0A9P0XDM6_PIEBR</name>
<organism evidence="2 3">
    <name type="scientific">Pieris brassicae</name>
    <name type="common">White butterfly</name>
    <name type="synonym">Large white butterfly</name>
    <dbReference type="NCBI Taxonomy" id="7116"/>
    <lineage>
        <taxon>Eukaryota</taxon>
        <taxon>Metazoa</taxon>
        <taxon>Ecdysozoa</taxon>
        <taxon>Arthropoda</taxon>
        <taxon>Hexapoda</taxon>
        <taxon>Insecta</taxon>
        <taxon>Pterygota</taxon>
        <taxon>Neoptera</taxon>
        <taxon>Endopterygota</taxon>
        <taxon>Lepidoptera</taxon>
        <taxon>Glossata</taxon>
        <taxon>Ditrysia</taxon>
        <taxon>Papilionoidea</taxon>
        <taxon>Pieridae</taxon>
        <taxon>Pierinae</taxon>
        <taxon>Pieris</taxon>
    </lineage>
</organism>
<evidence type="ECO:0000259" key="1">
    <source>
        <dbReference type="Pfam" id="PF25273"/>
    </source>
</evidence>
<comment type="caution">
    <text evidence="2">The sequence shown here is derived from an EMBL/GenBank/DDBJ whole genome shotgun (WGS) entry which is preliminary data.</text>
</comment>
<dbReference type="InterPro" id="IPR057191">
    <property type="entry name" value="DUF7869"/>
</dbReference>
<dbReference type="AlphaFoldDB" id="A0A9P0XDM6"/>
<evidence type="ECO:0000313" key="3">
    <source>
        <dbReference type="Proteomes" id="UP001152562"/>
    </source>
</evidence>
<reference evidence="2" key="1">
    <citation type="submission" date="2022-05" db="EMBL/GenBank/DDBJ databases">
        <authorList>
            <person name="Okamura Y."/>
        </authorList>
    </citation>
    <scope>NUCLEOTIDE SEQUENCE</scope>
</reference>
<dbReference type="Pfam" id="PF25273">
    <property type="entry name" value="DUF7869"/>
    <property type="match status" value="1"/>
</dbReference>
<sequence>MPKIPDQITYYSRQLYIYNFTGVVGHSKTELKKENVYSYTWTEDILPKASNEIASAVFHCLCQSVEKYEPTKIRLLCDGCSGQNKNSIVLGMASKYLLDYAPAGIKSIEIVFPVVGHSFLPPSVCAKRKNKEKK</sequence>
<evidence type="ECO:0000313" key="2">
    <source>
        <dbReference type="EMBL" id="CAH4034417.1"/>
    </source>
</evidence>
<protein>
    <recommendedName>
        <fullName evidence="1">DUF7869 domain-containing protein</fullName>
    </recommendedName>
</protein>